<dbReference type="GO" id="GO:0050920">
    <property type="term" value="P:regulation of chemotaxis"/>
    <property type="evidence" value="ECO:0007669"/>
    <property type="project" value="InterPro"/>
</dbReference>
<dbReference type="Proteomes" id="UP000066284">
    <property type="component" value="Chromosome 1"/>
</dbReference>
<dbReference type="OrthoDB" id="5455460at2"/>
<reference evidence="2" key="1">
    <citation type="submission" date="2015-09" db="EMBL/GenBank/DDBJ databases">
        <authorList>
            <person name="Daims H."/>
        </authorList>
    </citation>
    <scope>NUCLEOTIDE SEQUENCE [LARGE SCALE GENOMIC DNA]</scope>
</reference>
<proteinExistence type="predicted"/>
<dbReference type="Gene3D" id="1.10.287.500">
    <property type="entry name" value="Helix hairpin bin"/>
    <property type="match status" value="1"/>
</dbReference>
<dbReference type="InterPro" id="IPR007439">
    <property type="entry name" value="Chemotax_Pase_CheZ"/>
</dbReference>
<dbReference type="GO" id="GO:0003824">
    <property type="term" value="F:catalytic activity"/>
    <property type="evidence" value="ECO:0007669"/>
    <property type="project" value="InterPro"/>
</dbReference>
<evidence type="ECO:0000313" key="1">
    <source>
        <dbReference type="EMBL" id="CUQ67250.1"/>
    </source>
</evidence>
<accession>A0A0S4KZV8</accession>
<dbReference type="SUPFAM" id="SSF75708">
    <property type="entry name" value="Chemotaxis phosphatase CheZ"/>
    <property type="match status" value="1"/>
</dbReference>
<dbReference type="KEGG" id="nio:NITINOP_2278"/>
<dbReference type="Pfam" id="PF04344">
    <property type="entry name" value="CheZ"/>
    <property type="match status" value="1"/>
</dbReference>
<organism evidence="1 2">
    <name type="scientific">Candidatus Nitrospira inopinata</name>
    <dbReference type="NCBI Taxonomy" id="1715989"/>
    <lineage>
        <taxon>Bacteria</taxon>
        <taxon>Pseudomonadati</taxon>
        <taxon>Nitrospirota</taxon>
        <taxon>Nitrospiria</taxon>
        <taxon>Nitrospirales</taxon>
        <taxon>Nitrospiraceae</taxon>
        <taxon>Nitrospira</taxon>
    </lineage>
</organism>
<name>A0A0S4KZV8_9BACT</name>
<evidence type="ECO:0000313" key="2">
    <source>
        <dbReference type="Proteomes" id="UP000066284"/>
    </source>
</evidence>
<dbReference type="RefSeq" id="WP_062485440.1">
    <property type="nucleotide sequence ID" value="NZ_LN885086.1"/>
</dbReference>
<dbReference type="EMBL" id="LN885086">
    <property type="protein sequence ID" value="CUQ67250.1"/>
    <property type="molecule type" value="Genomic_DNA"/>
</dbReference>
<gene>
    <name evidence="1" type="ORF">NITINOP_2278</name>
</gene>
<protein>
    <submittedName>
        <fullName evidence="1">Putative Chemotaxis regulator CheZ</fullName>
    </submittedName>
</protein>
<sequence>METDVERRLGTLYGEIGALARFVENAMRTVSEVGRPLVESGAELPTVTSHLTDLSKMTETGALEVMRLTELIQDSHIGMVKQCRAIAEASRESDHAMLADRIENVIADLNQDERRLTEIMTALSFQDLVAQRVKKLVAILEDVHEKLMKLVVAFGIQHDREGRAGDGKTEELLRQLEQSRSGAMKQHTADEILARFGFR</sequence>
<keyword evidence="2" id="KW-1185">Reference proteome</keyword>
<dbReference type="AlphaFoldDB" id="A0A0S4KZV8"/>
<dbReference type="GO" id="GO:0009288">
    <property type="term" value="C:bacterial-type flagellum"/>
    <property type="evidence" value="ECO:0007669"/>
    <property type="project" value="InterPro"/>
</dbReference>
<dbReference type="STRING" id="1715989.NITINOP_2278"/>